<dbReference type="SMART" id="SM01168">
    <property type="entry name" value="DUF1907"/>
    <property type="match status" value="1"/>
</dbReference>
<evidence type="ECO:0000256" key="5">
    <source>
        <dbReference type="ARBA" id="ARBA00022833"/>
    </source>
</evidence>
<reference evidence="8 9" key="2">
    <citation type="submission" date="2021-10" db="EMBL/GenBank/DDBJ databases">
        <authorList>
            <person name="Piombo E."/>
        </authorList>
    </citation>
    <scope>NUCLEOTIDE SEQUENCE [LARGE SCALE GENOMIC DNA]</scope>
</reference>
<keyword evidence="5" id="KW-0862">Zinc</keyword>
<feature type="domain" description="DUF1907" evidence="7">
    <location>
        <begin position="19"/>
        <end position="310"/>
    </location>
</feature>
<evidence type="ECO:0000256" key="3">
    <source>
        <dbReference type="ARBA" id="ARBA00022723"/>
    </source>
</evidence>
<dbReference type="CDD" id="cd17298">
    <property type="entry name" value="DUF1907"/>
    <property type="match status" value="1"/>
</dbReference>
<comment type="subcellular location">
    <subcellularLocation>
        <location evidence="1">Nucleus</location>
    </subcellularLocation>
</comment>
<comment type="subunit">
    <text evidence="2">Monomer.</text>
</comment>
<dbReference type="SUPFAM" id="SSF117856">
    <property type="entry name" value="AF0104/ALDC/Ptd012-like"/>
    <property type="match status" value="1"/>
</dbReference>
<protein>
    <recommendedName>
        <fullName evidence="7">DUF1907 domain-containing protein</fullName>
    </recommendedName>
</protein>
<evidence type="ECO:0000259" key="7">
    <source>
        <dbReference type="SMART" id="SM01168"/>
    </source>
</evidence>
<dbReference type="AlphaFoldDB" id="A0A9N9UKV4"/>
<evidence type="ECO:0000256" key="6">
    <source>
        <dbReference type="ARBA" id="ARBA00023242"/>
    </source>
</evidence>
<dbReference type="InterPro" id="IPR015021">
    <property type="entry name" value="C11orf54_DUF1907"/>
</dbReference>
<organism evidence="8 9">
    <name type="scientific">Clonostachys byssicola</name>
    <dbReference type="NCBI Taxonomy" id="160290"/>
    <lineage>
        <taxon>Eukaryota</taxon>
        <taxon>Fungi</taxon>
        <taxon>Dikarya</taxon>
        <taxon>Ascomycota</taxon>
        <taxon>Pezizomycotina</taxon>
        <taxon>Sordariomycetes</taxon>
        <taxon>Hypocreomycetidae</taxon>
        <taxon>Hypocreales</taxon>
        <taxon>Bionectriaceae</taxon>
        <taxon>Clonostachys</taxon>
    </lineage>
</organism>
<comment type="caution">
    <text evidence="8">The sequence shown here is derived from an EMBL/GenBank/DDBJ whole genome shotgun (WGS) entry which is preliminary data.</text>
</comment>
<dbReference type="EMBL" id="CABFNO020001472">
    <property type="protein sequence ID" value="CAG9990436.1"/>
    <property type="molecule type" value="Genomic_DNA"/>
</dbReference>
<keyword evidence="6" id="KW-0539">Nucleus</keyword>
<proteinExistence type="predicted"/>
<evidence type="ECO:0000313" key="9">
    <source>
        <dbReference type="Proteomes" id="UP000754883"/>
    </source>
</evidence>
<keyword evidence="3" id="KW-0479">Metal-binding</keyword>
<accession>A0A9N9UKV4</accession>
<evidence type="ECO:0000313" key="8">
    <source>
        <dbReference type="EMBL" id="CAG9990436.1"/>
    </source>
</evidence>
<dbReference type="OrthoDB" id="5119241at2759"/>
<dbReference type="Pfam" id="PF08925">
    <property type="entry name" value="DUF1907"/>
    <property type="match status" value="1"/>
</dbReference>
<evidence type="ECO:0000256" key="4">
    <source>
        <dbReference type="ARBA" id="ARBA00022801"/>
    </source>
</evidence>
<dbReference type="GO" id="GO:0005634">
    <property type="term" value="C:nucleus"/>
    <property type="evidence" value="ECO:0007669"/>
    <property type="project" value="UniProtKB-SubCell"/>
</dbReference>
<dbReference type="PANTHER" id="PTHR13204">
    <property type="entry name" value="PTD012 PROTEIN"/>
    <property type="match status" value="1"/>
</dbReference>
<dbReference type="PANTHER" id="PTHR13204:SF1">
    <property type="entry name" value="ESTER HYDROLASE C11ORF54"/>
    <property type="match status" value="1"/>
</dbReference>
<dbReference type="Proteomes" id="UP000754883">
    <property type="component" value="Unassembled WGS sequence"/>
</dbReference>
<evidence type="ECO:0000256" key="1">
    <source>
        <dbReference type="ARBA" id="ARBA00004123"/>
    </source>
</evidence>
<gene>
    <name evidence="8" type="ORF">CBYS24578_00017360</name>
</gene>
<evidence type="ECO:0000256" key="2">
    <source>
        <dbReference type="ARBA" id="ARBA00011245"/>
    </source>
</evidence>
<keyword evidence="9" id="KW-1185">Reference proteome</keyword>
<keyword evidence="4" id="KW-0378">Hydrolase</keyword>
<name>A0A9N9UKV4_9HYPO</name>
<dbReference type="GO" id="GO:0016788">
    <property type="term" value="F:hydrolase activity, acting on ester bonds"/>
    <property type="evidence" value="ECO:0007669"/>
    <property type="project" value="TreeGrafter"/>
</dbReference>
<sequence length="323" mass="35749">MHVQKFRLSPPSLDELAQKLRAPLAANYEQSTVTIVQCPDLRKAPFNLATEGLSGDEKVADVGGQPNLFPLPRLDSIWSMADIAKSMEMSPERGSLIGAGAGPFQNVGVNCELSPNMSWERGLDNINNQTKYARISSETGHVCIENSPTMDCALMINLYGSMGEPGPVIKVTARRRKGTEKSFTECIRKAMYATYGDSQTISLGGVFLIKSGRTHYHVMPDFPSEKELPFKDFAQLNNWLTYHDFDGPVVCMSVLHSADPGRKMGLRLEHTHGFSPNGGNAGGHYHYDLEEGGEVEYEAYFNTAKMIYRLDKPAVTLEKDLHD</sequence>
<reference evidence="9" key="1">
    <citation type="submission" date="2019-06" db="EMBL/GenBank/DDBJ databases">
        <authorList>
            <person name="Broberg M."/>
        </authorList>
    </citation>
    <scope>NUCLEOTIDE SEQUENCE [LARGE SCALE GENOMIC DNA]</scope>
</reference>
<dbReference type="GO" id="GO:0008270">
    <property type="term" value="F:zinc ion binding"/>
    <property type="evidence" value="ECO:0007669"/>
    <property type="project" value="TreeGrafter"/>
</dbReference>